<accession>Q9WFZ9</accession>
<name>Q9WFZ9_9ABAC</name>
<dbReference type="GO" id="GO:0019083">
    <property type="term" value="P:viral transcription"/>
    <property type="evidence" value="ECO:0007669"/>
    <property type="project" value="InterPro"/>
</dbReference>
<protein>
    <submittedName>
        <fullName evidence="1">Late expression factor 2</fullName>
    </submittedName>
</protein>
<sequence length="206" mass="23341">MSLILWNPALTIDKNATYLIDPDDFIGKIVLTPYTVFHENGLYITVSGLRLSMLLKTPSTTTTTTTTTTTATTQLLLMKKKSKKNVCFINNSMMNILNSHINTPLCIKKITQELMTSPRNGMYRKRFIWNCYILNVLTCVKCSNKCLLEAMTIFYKGETKCVNEVLHLMVKSQNAYKPPNCEKMKNIDKLCPCAGMCKGLNPICNF</sequence>
<reference evidence="1" key="1">
    <citation type="submission" date="1999-01" db="EMBL/GenBank/DDBJ databases">
        <title>Amsacta albistriga nuclear polyhedrosis virus late expression factor 2 (lef2) gene.</title>
        <authorList>
            <person name="Premkumar A."/>
            <person name="Mathavan S."/>
        </authorList>
    </citation>
    <scope>NUCLEOTIDE SEQUENCE</scope>
</reference>
<evidence type="ECO:0000313" key="1">
    <source>
        <dbReference type="EMBL" id="AAD26699.1"/>
    </source>
</evidence>
<gene>
    <name evidence="1" type="primary">lef2</name>
</gene>
<organism evidence="1">
    <name type="scientific">Amsacta albistriga nucleopolyhedrovirus</name>
    <dbReference type="NCBI Taxonomy" id="91234"/>
    <lineage>
        <taxon>Viruses</taxon>
        <taxon>Viruses incertae sedis</taxon>
        <taxon>Naldaviricetes</taxon>
        <taxon>Lefavirales</taxon>
        <taxon>Baculoviridae</taxon>
        <taxon>Alphabaculovirus</taxon>
    </lineage>
</organism>
<proteinExistence type="predicted"/>
<dbReference type="InterPro" id="IPR004283">
    <property type="entry name" value="Lef-2"/>
</dbReference>
<dbReference type="EMBL" id="AF118112">
    <property type="protein sequence ID" value="AAD26699.1"/>
    <property type="molecule type" value="Genomic_DNA"/>
</dbReference>
<dbReference type="Pfam" id="PF03041">
    <property type="entry name" value="Baculo_LEF-2"/>
    <property type="match status" value="1"/>
</dbReference>